<dbReference type="InterPro" id="IPR000253">
    <property type="entry name" value="FHA_dom"/>
</dbReference>
<dbReference type="GO" id="GO:0031965">
    <property type="term" value="C:nuclear membrane"/>
    <property type="evidence" value="ECO:0007669"/>
    <property type="project" value="TreeGrafter"/>
</dbReference>
<feature type="region of interest" description="Disordered" evidence="1">
    <location>
        <begin position="257"/>
        <end position="278"/>
    </location>
</feature>
<dbReference type="Gene3D" id="2.60.200.20">
    <property type="match status" value="1"/>
</dbReference>
<dbReference type="Pfam" id="PF13638">
    <property type="entry name" value="PIN_4"/>
    <property type="match status" value="1"/>
</dbReference>
<dbReference type="SUPFAM" id="SSF88723">
    <property type="entry name" value="PIN domain-like"/>
    <property type="match status" value="1"/>
</dbReference>
<keyword evidence="4" id="KW-1185">Reference proteome</keyword>
<dbReference type="CDD" id="cd09880">
    <property type="entry name" value="PIN_Smg5-6-like"/>
    <property type="match status" value="1"/>
</dbReference>
<feature type="region of interest" description="Disordered" evidence="1">
    <location>
        <begin position="154"/>
        <end position="178"/>
    </location>
</feature>
<dbReference type="Gene3D" id="3.40.50.1010">
    <property type="entry name" value="5'-nuclease"/>
    <property type="match status" value="1"/>
</dbReference>
<protein>
    <recommendedName>
        <fullName evidence="2">FHA domain-containing protein</fullName>
    </recommendedName>
</protein>
<dbReference type="SUPFAM" id="SSF49879">
    <property type="entry name" value="SMAD/FHA domain"/>
    <property type="match status" value="1"/>
</dbReference>
<evidence type="ECO:0000256" key="1">
    <source>
        <dbReference type="SAM" id="MobiDB-lite"/>
    </source>
</evidence>
<comment type="caution">
    <text evidence="3">The sequence shown here is derived from an EMBL/GenBank/DDBJ whole genome shotgun (WGS) entry which is preliminary data.</text>
</comment>
<proteinExistence type="predicted"/>
<dbReference type="AlphaFoldDB" id="A0A9Q1KKR1"/>
<feature type="region of interest" description="Disordered" evidence="1">
    <location>
        <begin position="479"/>
        <end position="502"/>
    </location>
</feature>
<dbReference type="SMART" id="SM00240">
    <property type="entry name" value="FHA"/>
    <property type="match status" value="1"/>
</dbReference>
<sequence length="1023" mass="115629">MADRGERKIPVFSVWKNNVILKNIFLIDAPPSIEPHQHQEEHQQDKNRKTHQEFEETLMVGRHPDCDIRLEHPSISRFHLRIHSIPSSNLLFLTDLSSVHGTRVSGKRVDPNVRTRFTEADTLRIGGSRRIYKLHWIPLSEAYDMERPFVPPLDFPEPLEDEEEEEIVKDEKSSGSKNEDVHLVDSVSNGLNSSISRENEEMMTDVVIGGPSLQVNTVAVKHDDVELVNPNLEGLGSLFGDENSDICVQKEISQSAQMQNENSQIHVNKDSDSESSFQDANSEMCVDKELLMQDENSEALENGLESLFEDQNSEVLEQKEIPIAPEMQDEYSKIIESYYVRVMDSALDGLMPLFMGENWEWVGQQDHLASPAKEYYPLSFKLENEVCISSVSNGLDDSFLDKTSKLLAHEYIPSAPPIAEHLAFHLAPELDSTLGGRVREGEFSAEMILENEKQIPLHEDVQDDAWNFWYGSLIEPPSPPAKEALSDTQNQNVEKENQCPQHESGLRVFSERGCLERIDVEGDRDCKDGKLWSFWSGNMGVKSVCSSLSDLCAFSGSENRPLTDGYQSPKPLSSGKQQIGVPLLTSEHNSARSIWSRRGKQISAPQILTTRTKGNKMRTDQENVKDEPISRTLFYADDQEEEEVFTPDKENVTPNTHRSMRKMAVLKEAKRSNSGKSSLRKMIGSPDIYYGDIMSPASDKENYSPKVLQKQRTVKSASLSPLKPLQLKERKEERVPFQPLFAELPQKRISETCIPDAAVRSGKSVNCAKTTKDKCAAERSRTWNVVVDTTTLLNKESRKALQLLAGLKGTQLIIPRIVIRELDCLKRQVSFFRRNSEVFSALEWIQDCMEKTQWWIHVQSSMEEGHPVAPTPPASPQSHFGFGTATSVPFSSFESRAEILSPTAEDHVLDYALCFRRAQNDGQLVLLSNDVTLKIKAMAEGLICEGAEEFRESLVNPFSERFLWADSSPRGQTWSGSDDIVLREKFYPSSLKMTPKAMDNVKGLKLILLHNSQYFERMTTSIC</sequence>
<dbReference type="EMBL" id="JAKOGI010000080">
    <property type="protein sequence ID" value="KAJ8445163.1"/>
    <property type="molecule type" value="Genomic_DNA"/>
</dbReference>
<reference evidence="3" key="1">
    <citation type="submission" date="2022-04" db="EMBL/GenBank/DDBJ databases">
        <title>Carnegiea gigantea Genome sequencing and assembly v2.</title>
        <authorList>
            <person name="Copetti D."/>
            <person name="Sanderson M.J."/>
            <person name="Burquez A."/>
            <person name="Wojciechowski M.F."/>
        </authorList>
    </citation>
    <scope>NUCLEOTIDE SEQUENCE</scope>
    <source>
        <strain evidence="3">SGP5-SGP5p</strain>
        <tissue evidence="3">Aerial part</tissue>
    </source>
</reference>
<evidence type="ECO:0000259" key="2">
    <source>
        <dbReference type="PROSITE" id="PS50006"/>
    </source>
</evidence>
<dbReference type="PANTHER" id="PTHR22593:SF8">
    <property type="entry name" value="FHA DOMAIN-CONTAINING PROTEIN PS1"/>
    <property type="match status" value="1"/>
</dbReference>
<dbReference type="InterPro" id="IPR029060">
    <property type="entry name" value="PIN-like_dom_sf"/>
</dbReference>
<feature type="domain" description="FHA" evidence="2">
    <location>
        <begin position="58"/>
        <end position="109"/>
    </location>
</feature>
<dbReference type="Proteomes" id="UP001153076">
    <property type="component" value="Unassembled WGS sequence"/>
</dbReference>
<dbReference type="Pfam" id="PF00498">
    <property type="entry name" value="FHA"/>
    <property type="match status" value="1"/>
</dbReference>
<feature type="compositionally biased region" description="Acidic residues" evidence="1">
    <location>
        <begin position="157"/>
        <end position="168"/>
    </location>
</feature>
<feature type="compositionally biased region" description="Polar residues" evidence="1">
    <location>
        <begin position="257"/>
        <end position="266"/>
    </location>
</feature>
<feature type="compositionally biased region" description="Basic and acidic residues" evidence="1">
    <location>
        <begin position="169"/>
        <end position="178"/>
    </location>
</feature>
<dbReference type="InterPro" id="IPR002716">
    <property type="entry name" value="PIN_dom"/>
</dbReference>
<dbReference type="PANTHER" id="PTHR22593">
    <property type="entry name" value="TRANSMEMBRANE PROTEIN 18"/>
    <property type="match status" value="1"/>
</dbReference>
<dbReference type="PROSITE" id="PS50006">
    <property type="entry name" value="FHA_DOMAIN"/>
    <property type="match status" value="1"/>
</dbReference>
<gene>
    <name evidence="3" type="ORF">Cgig2_029535</name>
</gene>
<evidence type="ECO:0000313" key="3">
    <source>
        <dbReference type="EMBL" id="KAJ8445163.1"/>
    </source>
</evidence>
<organism evidence="3 4">
    <name type="scientific">Carnegiea gigantea</name>
    <dbReference type="NCBI Taxonomy" id="171969"/>
    <lineage>
        <taxon>Eukaryota</taxon>
        <taxon>Viridiplantae</taxon>
        <taxon>Streptophyta</taxon>
        <taxon>Embryophyta</taxon>
        <taxon>Tracheophyta</taxon>
        <taxon>Spermatophyta</taxon>
        <taxon>Magnoliopsida</taxon>
        <taxon>eudicotyledons</taxon>
        <taxon>Gunneridae</taxon>
        <taxon>Pentapetalae</taxon>
        <taxon>Caryophyllales</taxon>
        <taxon>Cactineae</taxon>
        <taxon>Cactaceae</taxon>
        <taxon>Cactoideae</taxon>
        <taxon>Echinocereeae</taxon>
        <taxon>Carnegiea</taxon>
    </lineage>
</organism>
<dbReference type="OrthoDB" id="444265at2759"/>
<evidence type="ECO:0000313" key="4">
    <source>
        <dbReference type="Proteomes" id="UP001153076"/>
    </source>
</evidence>
<dbReference type="InterPro" id="IPR008984">
    <property type="entry name" value="SMAD_FHA_dom_sf"/>
</dbReference>
<accession>A0A9Q1KKR1</accession>
<name>A0A9Q1KKR1_9CARY</name>